<evidence type="ECO:0000256" key="1">
    <source>
        <dbReference type="SAM" id="Phobius"/>
    </source>
</evidence>
<protein>
    <submittedName>
        <fullName evidence="2">Uncharacterized protein</fullName>
    </submittedName>
</protein>
<proteinExistence type="predicted"/>
<feature type="transmembrane region" description="Helical" evidence="1">
    <location>
        <begin position="39"/>
        <end position="63"/>
    </location>
</feature>
<evidence type="ECO:0000313" key="3">
    <source>
        <dbReference type="Proteomes" id="UP000433101"/>
    </source>
</evidence>
<accession>A0A7X3LQQ5</accession>
<dbReference type="AlphaFoldDB" id="A0A7X3LQQ5"/>
<dbReference type="EMBL" id="WUMV01000001">
    <property type="protein sequence ID" value="MXN63336.1"/>
    <property type="molecule type" value="Genomic_DNA"/>
</dbReference>
<reference evidence="2 3" key="1">
    <citation type="submission" date="2019-12" db="EMBL/GenBank/DDBJ databases">
        <authorList>
            <person name="Li M."/>
        </authorList>
    </citation>
    <scope>NUCLEOTIDE SEQUENCE [LARGE SCALE GENOMIC DNA]</scope>
    <source>
        <strain evidence="2 3">GBMRC 2046</strain>
    </source>
</reference>
<dbReference type="RefSeq" id="WP_160773598.1">
    <property type="nucleotide sequence ID" value="NZ_WUMV01000001.1"/>
</dbReference>
<organism evidence="2 3">
    <name type="scientific">Stappia sediminis</name>
    <dbReference type="NCBI Taxonomy" id="2692190"/>
    <lineage>
        <taxon>Bacteria</taxon>
        <taxon>Pseudomonadati</taxon>
        <taxon>Pseudomonadota</taxon>
        <taxon>Alphaproteobacteria</taxon>
        <taxon>Hyphomicrobiales</taxon>
        <taxon>Stappiaceae</taxon>
        <taxon>Stappia</taxon>
    </lineage>
</organism>
<dbReference type="Proteomes" id="UP000433101">
    <property type="component" value="Unassembled WGS sequence"/>
</dbReference>
<keyword evidence="1" id="KW-1133">Transmembrane helix</keyword>
<comment type="caution">
    <text evidence="2">The sequence shown here is derived from an EMBL/GenBank/DDBJ whole genome shotgun (WGS) entry which is preliminary data.</text>
</comment>
<feature type="transmembrane region" description="Helical" evidence="1">
    <location>
        <begin position="91"/>
        <end position="112"/>
    </location>
</feature>
<keyword evidence="1" id="KW-0472">Membrane</keyword>
<name>A0A7X3LQQ5_9HYPH</name>
<sequence length="151" mass="16760">MFMKLPPELEIRHGLPDVDIQHLRNLQPLEPREKRLRRVAAIAGASILSVAVIAVLIFAPILLSEIARIDEFVTAAGAETASVFVDRLSGLFIGALVVAVAIVSFGLTFLIAPFEPRFLNSLDYADIERQQDEAEGEANRLMRRMHDVRSL</sequence>
<gene>
    <name evidence="2" type="ORF">GR183_00335</name>
</gene>
<keyword evidence="3" id="KW-1185">Reference proteome</keyword>
<keyword evidence="1" id="KW-0812">Transmembrane</keyword>
<evidence type="ECO:0000313" key="2">
    <source>
        <dbReference type="EMBL" id="MXN63336.1"/>
    </source>
</evidence>